<name>A0ACC0ZAS7_9ROSI</name>
<dbReference type="Proteomes" id="UP001163603">
    <property type="component" value="Chromosome 2"/>
</dbReference>
<keyword evidence="2" id="KW-1185">Reference proteome</keyword>
<sequence length="63" mass="7095">MFYFQSKQNMSVSLNTNFHQPFLSVGTKLHSGLRLQSPSFLATGTPNLTAEFYSRIHKSLQCG</sequence>
<evidence type="ECO:0000313" key="1">
    <source>
        <dbReference type="EMBL" id="KAJ0048691.1"/>
    </source>
</evidence>
<dbReference type="EMBL" id="CM047737">
    <property type="protein sequence ID" value="KAJ0048691.1"/>
    <property type="molecule type" value="Genomic_DNA"/>
</dbReference>
<proteinExistence type="predicted"/>
<accession>A0ACC0ZAS7</accession>
<gene>
    <name evidence="1" type="ORF">Pint_16011</name>
</gene>
<evidence type="ECO:0000313" key="2">
    <source>
        <dbReference type="Proteomes" id="UP001163603"/>
    </source>
</evidence>
<comment type="caution">
    <text evidence="1">The sequence shown here is derived from an EMBL/GenBank/DDBJ whole genome shotgun (WGS) entry which is preliminary data.</text>
</comment>
<organism evidence="1 2">
    <name type="scientific">Pistacia integerrima</name>
    <dbReference type="NCBI Taxonomy" id="434235"/>
    <lineage>
        <taxon>Eukaryota</taxon>
        <taxon>Viridiplantae</taxon>
        <taxon>Streptophyta</taxon>
        <taxon>Embryophyta</taxon>
        <taxon>Tracheophyta</taxon>
        <taxon>Spermatophyta</taxon>
        <taxon>Magnoliopsida</taxon>
        <taxon>eudicotyledons</taxon>
        <taxon>Gunneridae</taxon>
        <taxon>Pentapetalae</taxon>
        <taxon>rosids</taxon>
        <taxon>malvids</taxon>
        <taxon>Sapindales</taxon>
        <taxon>Anacardiaceae</taxon>
        <taxon>Pistacia</taxon>
    </lineage>
</organism>
<protein>
    <submittedName>
        <fullName evidence="1">Uncharacterized protein</fullName>
    </submittedName>
</protein>
<reference evidence="2" key="1">
    <citation type="journal article" date="2023" name="G3 (Bethesda)">
        <title>Genome assembly and association tests identify interacting loci associated with vigor, precocity, and sex in interspecific pistachio rootstocks.</title>
        <authorList>
            <person name="Palmer W."/>
            <person name="Jacygrad E."/>
            <person name="Sagayaradj S."/>
            <person name="Cavanaugh K."/>
            <person name="Han R."/>
            <person name="Bertier L."/>
            <person name="Beede B."/>
            <person name="Kafkas S."/>
            <person name="Golino D."/>
            <person name="Preece J."/>
            <person name="Michelmore R."/>
        </authorList>
    </citation>
    <scope>NUCLEOTIDE SEQUENCE [LARGE SCALE GENOMIC DNA]</scope>
</reference>